<dbReference type="RefSeq" id="WP_385946448.1">
    <property type="nucleotide sequence ID" value="NZ_JBHSUB010000005.1"/>
</dbReference>
<dbReference type="SMART" id="SM00047">
    <property type="entry name" value="LYZ2"/>
    <property type="match status" value="1"/>
</dbReference>
<dbReference type="Proteomes" id="UP001596230">
    <property type="component" value="Unassembled WGS sequence"/>
</dbReference>
<dbReference type="PANTHER" id="PTHR33308">
    <property type="entry name" value="PEPTIDOGLYCAN HYDROLASE FLGJ"/>
    <property type="match status" value="1"/>
</dbReference>
<accession>A0ABW1VX35</accession>
<evidence type="ECO:0000256" key="6">
    <source>
        <dbReference type="ARBA" id="ARBA00022764"/>
    </source>
</evidence>
<reference evidence="14" key="1">
    <citation type="journal article" date="2019" name="Int. J. Syst. Evol. Microbiol.">
        <title>The Global Catalogue of Microorganisms (GCM) 10K type strain sequencing project: providing services to taxonomists for standard genome sequencing and annotation.</title>
        <authorList>
            <consortium name="The Broad Institute Genomics Platform"/>
            <consortium name="The Broad Institute Genome Sequencing Center for Infectious Disease"/>
            <person name="Wu L."/>
            <person name="Ma J."/>
        </authorList>
    </citation>
    <scope>NUCLEOTIDE SEQUENCE [LARGE SCALE GENOMIC DNA]</scope>
    <source>
        <strain evidence="14">CGMCC 1.18518</strain>
    </source>
</reference>
<keyword evidence="9" id="KW-0326">Glycosidase</keyword>
<keyword evidence="14" id="KW-1185">Reference proteome</keyword>
<evidence type="ECO:0000313" key="13">
    <source>
        <dbReference type="EMBL" id="MFC6377187.1"/>
    </source>
</evidence>
<evidence type="ECO:0000256" key="7">
    <source>
        <dbReference type="ARBA" id="ARBA00022795"/>
    </source>
</evidence>
<evidence type="ECO:0000256" key="11">
    <source>
        <dbReference type="ARBA" id="ARBA00030835"/>
    </source>
</evidence>
<dbReference type="InterPro" id="IPR019301">
    <property type="entry name" value="Flagellar_prot_FlgJ_N"/>
</dbReference>
<evidence type="ECO:0000259" key="12">
    <source>
        <dbReference type="SMART" id="SM00047"/>
    </source>
</evidence>
<feature type="domain" description="Mannosyl-glycoprotein endo-beta-N-acetylglucosamidase-like" evidence="12">
    <location>
        <begin position="140"/>
        <end position="298"/>
    </location>
</feature>
<dbReference type="Pfam" id="PF10135">
    <property type="entry name" value="Rod-binding"/>
    <property type="match status" value="1"/>
</dbReference>
<comment type="subcellular location">
    <subcellularLocation>
        <location evidence="2">Periplasm</location>
    </subcellularLocation>
</comment>
<dbReference type="EMBL" id="JBHSUB010000005">
    <property type="protein sequence ID" value="MFC6377187.1"/>
    <property type="molecule type" value="Genomic_DNA"/>
</dbReference>
<comment type="similarity">
    <text evidence="4">In the C-terminal section; belongs to the glycosyl hydrolase 73 family.</text>
</comment>
<keyword evidence="8 13" id="KW-0378">Hydrolase</keyword>
<evidence type="ECO:0000256" key="3">
    <source>
        <dbReference type="ARBA" id="ARBA00006880"/>
    </source>
</evidence>
<keyword evidence="13" id="KW-0966">Cell projection</keyword>
<dbReference type="Pfam" id="PF01832">
    <property type="entry name" value="Glucosaminidase"/>
    <property type="match status" value="1"/>
</dbReference>
<dbReference type="Gene3D" id="1.10.530.10">
    <property type="match status" value="1"/>
</dbReference>
<comment type="similarity">
    <text evidence="3">In the N-terminal section; belongs to the FlgJ family.</text>
</comment>
<evidence type="ECO:0000256" key="10">
    <source>
        <dbReference type="ARBA" id="ARBA00023316"/>
    </source>
</evidence>
<dbReference type="InterPro" id="IPR013377">
    <property type="entry name" value="FlgJ"/>
</dbReference>
<dbReference type="NCBIfam" id="TIGR02541">
    <property type="entry name" value="flagell_FlgJ"/>
    <property type="match status" value="1"/>
</dbReference>
<evidence type="ECO:0000256" key="9">
    <source>
        <dbReference type="ARBA" id="ARBA00023295"/>
    </source>
</evidence>
<dbReference type="PANTHER" id="PTHR33308:SF9">
    <property type="entry name" value="PEPTIDOGLYCAN HYDROLASE FLGJ"/>
    <property type="match status" value="1"/>
</dbReference>
<dbReference type="Gene3D" id="2.10.70.40">
    <property type="entry name" value="peptidoglycan hydrolase"/>
    <property type="match status" value="1"/>
</dbReference>
<evidence type="ECO:0000256" key="2">
    <source>
        <dbReference type="ARBA" id="ARBA00004418"/>
    </source>
</evidence>
<evidence type="ECO:0000313" key="14">
    <source>
        <dbReference type="Proteomes" id="UP001596230"/>
    </source>
</evidence>
<evidence type="ECO:0000256" key="1">
    <source>
        <dbReference type="ARBA" id="ARBA00002954"/>
    </source>
</evidence>
<keyword evidence="10" id="KW-0961">Cell wall biogenesis/degradation</keyword>
<evidence type="ECO:0000256" key="4">
    <source>
        <dbReference type="ARBA" id="ARBA00007974"/>
    </source>
</evidence>
<keyword evidence="13" id="KW-0969">Cilium</keyword>
<comment type="caution">
    <text evidence="13">The sequence shown here is derived from an EMBL/GenBank/DDBJ whole genome shotgun (WGS) entry which is preliminary data.</text>
</comment>
<evidence type="ECO:0000256" key="8">
    <source>
        <dbReference type="ARBA" id="ARBA00022801"/>
    </source>
</evidence>
<name>A0ABW1VX35_9GAMM</name>
<keyword evidence="7" id="KW-1005">Bacterial flagellum biogenesis</keyword>
<gene>
    <name evidence="13" type="primary">flgJ</name>
    <name evidence="13" type="ORF">ACFP9W_03610</name>
</gene>
<evidence type="ECO:0000256" key="5">
    <source>
        <dbReference type="ARBA" id="ARBA00013433"/>
    </source>
</evidence>
<protein>
    <recommendedName>
        <fullName evidence="5">Peptidoglycan hydrolase FlgJ</fullName>
    </recommendedName>
    <alternativeName>
        <fullName evidence="11">Muramidase FlgJ</fullName>
    </alternativeName>
</protein>
<keyword evidence="13" id="KW-0282">Flagellum</keyword>
<sequence>MKITQDTGALAFDSHSLDKLKREAARHPRQQAMAVARQLEGVFLQMMLKSMRQTLPGDTLSGSSPSRLFTSLYDEQIARQNGERGLGLGLAKLIAQQMQPAVAPDEQAGTRPMPLGPLRVPVQPPAAVLRDTLRQVIPALPQPTAAMTSFLNRIRQPAQQISARSGIPHQLILAQAALESGWGQRQILRRDGQPSFNLFGIKAGAHWQGETTAIMTTEYHQGIPEKRRDSFRVYHSYREALEDYARLITENPRYRAVTGAVTAESAAHALQKAGYASDPAYAKKLITVIRQLQTMSVQAVSADLSNLF</sequence>
<dbReference type="InterPro" id="IPR051056">
    <property type="entry name" value="Glycosyl_Hydrolase_73"/>
</dbReference>
<comment type="function">
    <text evidence="1">Flagellum-specific muramidase which hydrolyzes the peptidoglycan layer to assemble the rod structure in the periplasmic space.</text>
</comment>
<organism evidence="13 14">
    <name type="scientific">Tatumella terrea</name>
    <dbReference type="NCBI Taxonomy" id="419007"/>
    <lineage>
        <taxon>Bacteria</taxon>
        <taxon>Pseudomonadati</taxon>
        <taxon>Pseudomonadota</taxon>
        <taxon>Gammaproteobacteria</taxon>
        <taxon>Enterobacterales</taxon>
        <taxon>Erwiniaceae</taxon>
        <taxon>Tatumella</taxon>
    </lineage>
</organism>
<dbReference type="GO" id="GO:0016787">
    <property type="term" value="F:hydrolase activity"/>
    <property type="evidence" value="ECO:0007669"/>
    <property type="project" value="UniProtKB-KW"/>
</dbReference>
<dbReference type="InterPro" id="IPR002901">
    <property type="entry name" value="MGlyc_endo_b_GlcNAc-like_dom"/>
</dbReference>
<proteinExistence type="inferred from homology"/>
<keyword evidence="6" id="KW-0574">Periplasm</keyword>
<dbReference type="PRINTS" id="PR01002">
    <property type="entry name" value="FLGFLGJ"/>
</dbReference>